<dbReference type="AlphaFoldDB" id="A0A7Y0Q5N3"/>
<comment type="subcellular location">
    <subcellularLocation>
        <location evidence="1">Cell outer membrane</location>
    </subcellularLocation>
</comment>
<evidence type="ECO:0000256" key="5">
    <source>
        <dbReference type="ARBA" id="ARBA00023237"/>
    </source>
</evidence>
<evidence type="ECO:0000256" key="6">
    <source>
        <dbReference type="SAM" id="SignalP"/>
    </source>
</evidence>
<evidence type="ECO:0000313" key="8">
    <source>
        <dbReference type="Proteomes" id="UP000568664"/>
    </source>
</evidence>
<dbReference type="GO" id="GO:0009279">
    <property type="term" value="C:cell outer membrane"/>
    <property type="evidence" value="ECO:0007669"/>
    <property type="project" value="UniProtKB-SubCell"/>
</dbReference>
<keyword evidence="4" id="KW-0472">Membrane</keyword>
<sequence>MSKLTKVTMLFIKASTFVLSLGLVAPSLASDNSAQDQLQAQSHEQSNALSGYFKVGYGYKYEISPYEDEISKLSLFVNGRYQWHGFFLESFYGANERSEGVSVGYNFYNTESWSFDVNTVHAHGETKVYVVDNQQSFRQHRDSTNMLGLRATGNFDDITAQFMVAPYSFNDENDDGLFASAWLGKAWYIKNWEIYTSVGVKYYSEDFLEYYFELREEIATENFSAYSPDAGVDVIGQISASYPISEHWLFETYGKFVDISSEITDNPVMEFVSGLKERNANTTEFGILVSYVF</sequence>
<feature type="signal peptide" evidence="6">
    <location>
        <begin position="1"/>
        <end position="29"/>
    </location>
</feature>
<dbReference type="RefSeq" id="WP_169074506.1">
    <property type="nucleotide sequence ID" value="NZ_JABBXH010000002.1"/>
</dbReference>
<organism evidence="7 8">
    <name type="scientific">Thalassotalea algicola</name>
    <dbReference type="NCBI Taxonomy" id="2716224"/>
    <lineage>
        <taxon>Bacteria</taxon>
        <taxon>Pseudomonadati</taxon>
        <taxon>Pseudomonadota</taxon>
        <taxon>Gammaproteobacteria</taxon>
        <taxon>Alteromonadales</taxon>
        <taxon>Colwelliaceae</taxon>
        <taxon>Thalassotalea</taxon>
    </lineage>
</organism>
<proteinExistence type="inferred from homology"/>
<keyword evidence="3 6" id="KW-0732">Signal</keyword>
<gene>
    <name evidence="7" type="ORF">HII17_06320</name>
</gene>
<protein>
    <submittedName>
        <fullName evidence="7">MipA/OmpV family protein</fullName>
    </submittedName>
</protein>
<dbReference type="EMBL" id="JABBXH010000002">
    <property type="protein sequence ID" value="NMP31174.1"/>
    <property type="molecule type" value="Genomic_DNA"/>
</dbReference>
<reference evidence="7 8" key="1">
    <citation type="submission" date="2020-04" db="EMBL/GenBank/DDBJ databases">
        <title>Thalassotalea sp. M1531, isolated from the surface of marine red alga.</title>
        <authorList>
            <person name="Pang L."/>
            <person name="Lu D.-C."/>
        </authorList>
    </citation>
    <scope>NUCLEOTIDE SEQUENCE [LARGE SCALE GENOMIC DNA]</scope>
    <source>
        <strain evidence="7 8">M1531</strain>
    </source>
</reference>
<evidence type="ECO:0000256" key="4">
    <source>
        <dbReference type="ARBA" id="ARBA00023136"/>
    </source>
</evidence>
<name>A0A7Y0Q5N3_9GAMM</name>
<evidence type="ECO:0000256" key="2">
    <source>
        <dbReference type="ARBA" id="ARBA00005722"/>
    </source>
</evidence>
<accession>A0A7Y0Q5N3</accession>
<keyword evidence="8" id="KW-1185">Reference proteome</keyword>
<dbReference type="PANTHER" id="PTHR38776:SF1">
    <property type="entry name" value="MLTA-INTERACTING PROTEIN-RELATED"/>
    <property type="match status" value="1"/>
</dbReference>
<evidence type="ECO:0000256" key="3">
    <source>
        <dbReference type="ARBA" id="ARBA00022729"/>
    </source>
</evidence>
<evidence type="ECO:0000313" key="7">
    <source>
        <dbReference type="EMBL" id="NMP31174.1"/>
    </source>
</evidence>
<dbReference type="PANTHER" id="PTHR38776">
    <property type="entry name" value="MLTA-INTERACTING PROTEIN-RELATED"/>
    <property type="match status" value="1"/>
</dbReference>
<feature type="chain" id="PRO_5031101408" evidence="6">
    <location>
        <begin position="30"/>
        <end position="293"/>
    </location>
</feature>
<comment type="caution">
    <text evidence="7">The sequence shown here is derived from an EMBL/GenBank/DDBJ whole genome shotgun (WGS) entry which is preliminary data.</text>
</comment>
<keyword evidence="5" id="KW-0998">Cell outer membrane</keyword>
<dbReference type="InterPro" id="IPR010583">
    <property type="entry name" value="MipA"/>
</dbReference>
<dbReference type="Proteomes" id="UP000568664">
    <property type="component" value="Unassembled WGS sequence"/>
</dbReference>
<dbReference type="Pfam" id="PF06629">
    <property type="entry name" value="MipA"/>
    <property type="match status" value="1"/>
</dbReference>
<comment type="similarity">
    <text evidence="2">Belongs to the MipA/OmpV family.</text>
</comment>
<evidence type="ECO:0000256" key="1">
    <source>
        <dbReference type="ARBA" id="ARBA00004442"/>
    </source>
</evidence>